<keyword evidence="1" id="KW-0597">Phosphoprotein</keyword>
<dbReference type="Pfam" id="PF15266">
    <property type="entry name" value="DUF4594"/>
    <property type="match status" value="1"/>
</dbReference>
<feature type="compositionally biased region" description="Polar residues" evidence="4">
    <location>
        <begin position="687"/>
        <end position="702"/>
    </location>
</feature>
<name>A0A8J5TJH3_HOMAM</name>
<feature type="compositionally biased region" description="Polar residues" evidence="4">
    <location>
        <begin position="608"/>
        <end position="624"/>
    </location>
</feature>
<proteinExistence type="predicted"/>
<feature type="compositionally biased region" description="Basic and acidic residues" evidence="4">
    <location>
        <begin position="355"/>
        <end position="379"/>
    </location>
</feature>
<evidence type="ECO:0000256" key="4">
    <source>
        <dbReference type="SAM" id="MobiDB-lite"/>
    </source>
</evidence>
<dbReference type="PANTHER" id="PTHR15635">
    <property type="entry name" value="COILED-COIL DOMAIN CONTAINING PROTEIN 9"/>
    <property type="match status" value="1"/>
</dbReference>
<feature type="compositionally biased region" description="Basic and acidic residues" evidence="4">
    <location>
        <begin position="200"/>
        <end position="214"/>
    </location>
</feature>
<feature type="compositionally biased region" description="Basic and acidic residues" evidence="4">
    <location>
        <begin position="148"/>
        <end position="166"/>
    </location>
</feature>
<feature type="compositionally biased region" description="Basic and acidic residues" evidence="4">
    <location>
        <begin position="442"/>
        <end position="452"/>
    </location>
</feature>
<feature type="compositionally biased region" description="Basic and acidic residues" evidence="4">
    <location>
        <begin position="567"/>
        <end position="585"/>
    </location>
</feature>
<evidence type="ECO:0000256" key="3">
    <source>
        <dbReference type="SAM" id="Coils"/>
    </source>
</evidence>
<feature type="compositionally biased region" description="Basic and acidic residues" evidence="4">
    <location>
        <begin position="414"/>
        <end position="429"/>
    </location>
</feature>
<accession>A0A8J5TJH3</accession>
<dbReference type="PANTHER" id="PTHR15635:SF12">
    <property type="entry name" value="HABP4_PAI-RBP1 DOMAIN-CONTAINING PROTEIN"/>
    <property type="match status" value="1"/>
</dbReference>
<evidence type="ECO:0000313" key="6">
    <source>
        <dbReference type="Proteomes" id="UP000747542"/>
    </source>
</evidence>
<feature type="region of interest" description="Disordered" evidence="4">
    <location>
        <begin position="1022"/>
        <end position="1127"/>
    </location>
</feature>
<dbReference type="AlphaFoldDB" id="A0A8J5TJH3"/>
<dbReference type="InterPro" id="IPR029336">
    <property type="entry name" value="DUF4594"/>
</dbReference>
<comment type="caution">
    <text evidence="5">The sequence shown here is derived from an EMBL/GenBank/DDBJ whole genome shotgun (WGS) entry which is preliminary data.</text>
</comment>
<feature type="coiled-coil region" evidence="3">
    <location>
        <begin position="29"/>
        <end position="76"/>
    </location>
</feature>
<protein>
    <submittedName>
        <fullName evidence="5">Zonadhesin-like 5</fullName>
    </submittedName>
</protein>
<keyword evidence="6" id="KW-1185">Reference proteome</keyword>
<feature type="compositionally biased region" description="Basic and acidic residues" evidence="4">
    <location>
        <begin position="1046"/>
        <end position="1080"/>
    </location>
</feature>
<reference evidence="5" key="1">
    <citation type="journal article" date="2021" name="Sci. Adv.">
        <title>The American lobster genome reveals insights on longevity, neural, and immune adaptations.</title>
        <authorList>
            <person name="Polinski J.M."/>
            <person name="Zimin A.V."/>
            <person name="Clark K.F."/>
            <person name="Kohn A.B."/>
            <person name="Sadowski N."/>
            <person name="Timp W."/>
            <person name="Ptitsyn A."/>
            <person name="Khanna P."/>
            <person name="Romanova D.Y."/>
            <person name="Williams P."/>
            <person name="Greenwood S.J."/>
            <person name="Moroz L.L."/>
            <person name="Walt D.R."/>
            <person name="Bodnar A.G."/>
        </authorList>
    </citation>
    <scope>NUCLEOTIDE SEQUENCE</scope>
    <source>
        <strain evidence="5">GMGI-L3</strain>
    </source>
</reference>
<evidence type="ECO:0000313" key="5">
    <source>
        <dbReference type="EMBL" id="KAG7173132.1"/>
    </source>
</evidence>
<feature type="region of interest" description="Disordered" evidence="4">
    <location>
        <begin position="95"/>
        <end position="393"/>
    </location>
</feature>
<feature type="compositionally biased region" description="Gly residues" evidence="4">
    <location>
        <begin position="298"/>
        <end position="312"/>
    </location>
</feature>
<feature type="region of interest" description="Disordered" evidence="4">
    <location>
        <begin position="549"/>
        <end position="715"/>
    </location>
</feature>
<feature type="compositionally biased region" description="Polar residues" evidence="4">
    <location>
        <begin position="1117"/>
        <end position="1127"/>
    </location>
</feature>
<feature type="compositionally biased region" description="Basic and acidic residues" evidence="4">
    <location>
        <begin position="1028"/>
        <end position="1037"/>
    </location>
</feature>
<sequence length="1127" mass="126703">MADDIDHKSNSSGRMASGTSQLCSLLIMVDSSADQKKEEQLQMSREEKEKLLNQKMENIRRKNEELRKRHQEIEADKKNADIFSSTVTMDEVKPYVMKIPRSRPERPDKPREMLDQPQPLRPADIMPSRQRLSENDGPPPDPSYRFLSDPDRDGIEGGRENKREQWGRGGRGRGRRGGRGGGGGAWEGSGGGAWEGSGEDGIREGTSDRGDRGGRGSGRGSRGGYSVGEGENDVKADSGQAEAEFWGRSDRGFNRGRGRGRNNGNFSNSDGERRYEHGRGGRGRGNERSRLENENLGSGDGADGTHSGGSGGHEGRRGKFSFTSRDIRYYPDDDGDQRIEKGSRGRGRGNYSQRHSFDDYEDMNRMRERGRGRGHFEHRGRGRGRARGQHHEYERWKAEREAIDEERIIRGRTHEGAWRREWDNDKLDQGEVEDTEPVYDPRYPRSKCEGLKLGDFVTIPSGDDGDSSPPQSGQPRGHQGDRRPTGGRGSRSNYKGRNRYPNPEINAQRHEEEIMAELDPDAVFRERKIEGHGDSFTISVSTANHSTAGKFVRVGSGRRGKPGPHAGAKEQRGEDIESYGGERQHQRIRGFGNRNSRGRGRGQGYNNFTNKENSVPNWSKSTVVDGQVGVPSDSSMDSKIHQRGIVATTPPASCPTQHHQLEEFNEPGGQAANFTSPDLPADDLSWTDATSGNESLDTSALSQEGADLVDTSQDDEDLTVQEIMQSDQFVSTDHNASIDEVNKDVETETYKASNEDCEIEKNTGEEHCIDQSPNADISEFGDEDKKEMEILSESGNMRVIHSDQTEVPENMRVIHSDQTEVPENMRVIHSDQTEVPENMRVIHSDQTEVPENMRVIHSDQTENMRVIHSDQTDPENMRVIHSDQTEVPENMRVIHSDQTEVPENMRVIHSDQTEVPENMRVIHSDQTEDPENMRVIHNDLTEDPENMRVIHSDQMEDPETVRVIHSDQTEVPENMRIIHRDLTEDPENMTIIHSDQTEVLAVEFKVSTDETFLSEDKVETDSTTSVIKQEDEEKTNLLEELGGENDVSKEEIITDVTDEKNSDTVALKETHTEMIDKDVSEGCQEEESSQKEDMVSDKDATREDDDNERKKPESRLTPASSPTTTEQ</sequence>
<feature type="compositionally biased region" description="Gly residues" evidence="4">
    <location>
        <begin position="215"/>
        <end position="227"/>
    </location>
</feature>
<keyword evidence="2 3" id="KW-0175">Coiled coil</keyword>
<feature type="compositionally biased region" description="Basic and acidic residues" evidence="4">
    <location>
        <begin position="270"/>
        <end position="293"/>
    </location>
</feature>
<dbReference type="Proteomes" id="UP000747542">
    <property type="component" value="Unassembled WGS sequence"/>
</dbReference>
<gene>
    <name evidence="5" type="primary">Zan-L5</name>
    <name evidence="5" type="ORF">Hamer_G008659</name>
</gene>
<organism evidence="5 6">
    <name type="scientific">Homarus americanus</name>
    <name type="common">American lobster</name>
    <dbReference type="NCBI Taxonomy" id="6706"/>
    <lineage>
        <taxon>Eukaryota</taxon>
        <taxon>Metazoa</taxon>
        <taxon>Ecdysozoa</taxon>
        <taxon>Arthropoda</taxon>
        <taxon>Crustacea</taxon>
        <taxon>Multicrustacea</taxon>
        <taxon>Malacostraca</taxon>
        <taxon>Eumalacostraca</taxon>
        <taxon>Eucarida</taxon>
        <taxon>Decapoda</taxon>
        <taxon>Pleocyemata</taxon>
        <taxon>Astacidea</taxon>
        <taxon>Nephropoidea</taxon>
        <taxon>Nephropidae</taxon>
        <taxon>Homarus</taxon>
    </lineage>
</organism>
<evidence type="ECO:0000256" key="2">
    <source>
        <dbReference type="ARBA" id="ARBA00023054"/>
    </source>
</evidence>
<feature type="non-terminal residue" evidence="5">
    <location>
        <position position="1127"/>
    </location>
</feature>
<feature type="compositionally biased region" description="Basic and acidic residues" evidence="4">
    <location>
        <begin position="325"/>
        <end position="343"/>
    </location>
</feature>
<feature type="region of interest" description="Disordered" evidence="4">
    <location>
        <begin position="414"/>
        <end position="514"/>
    </location>
</feature>
<evidence type="ECO:0000256" key="1">
    <source>
        <dbReference type="ARBA" id="ARBA00022553"/>
    </source>
</evidence>
<feature type="compositionally biased region" description="Basic and acidic residues" evidence="4">
    <location>
        <begin position="1088"/>
        <end position="1114"/>
    </location>
</feature>
<feature type="compositionally biased region" description="Gly residues" evidence="4">
    <location>
        <begin position="179"/>
        <end position="195"/>
    </location>
</feature>
<dbReference type="EMBL" id="JAHLQT010010178">
    <property type="protein sequence ID" value="KAG7173132.1"/>
    <property type="molecule type" value="Genomic_DNA"/>
</dbReference>
<feature type="compositionally biased region" description="Basic and acidic residues" evidence="4">
    <location>
        <begin position="102"/>
        <end position="114"/>
    </location>
</feature>